<gene>
    <name evidence="3" type="ORF">BIW11_12583</name>
</gene>
<dbReference type="EMBL" id="MNPL01022896">
    <property type="protein sequence ID" value="OQR68935.1"/>
    <property type="molecule type" value="Genomic_DNA"/>
</dbReference>
<dbReference type="InParanoid" id="A0A1V9X5S6"/>
<organism evidence="3 4">
    <name type="scientific">Tropilaelaps mercedesae</name>
    <dbReference type="NCBI Taxonomy" id="418985"/>
    <lineage>
        <taxon>Eukaryota</taxon>
        <taxon>Metazoa</taxon>
        <taxon>Ecdysozoa</taxon>
        <taxon>Arthropoda</taxon>
        <taxon>Chelicerata</taxon>
        <taxon>Arachnida</taxon>
        <taxon>Acari</taxon>
        <taxon>Parasitiformes</taxon>
        <taxon>Mesostigmata</taxon>
        <taxon>Gamasina</taxon>
        <taxon>Dermanyssoidea</taxon>
        <taxon>Laelapidae</taxon>
        <taxon>Tropilaelaps</taxon>
    </lineage>
</organism>
<feature type="chain" id="PRO_5012438631" evidence="2">
    <location>
        <begin position="28"/>
        <end position="139"/>
    </location>
</feature>
<dbReference type="Proteomes" id="UP000192247">
    <property type="component" value="Unassembled WGS sequence"/>
</dbReference>
<feature type="compositionally biased region" description="Basic residues" evidence="1">
    <location>
        <begin position="121"/>
        <end position="139"/>
    </location>
</feature>
<proteinExistence type="predicted"/>
<comment type="caution">
    <text evidence="3">The sequence shown here is derived from an EMBL/GenBank/DDBJ whole genome shotgun (WGS) entry which is preliminary data.</text>
</comment>
<sequence>MDLFLSVFSGNLFVLLVLAGVVSVSVADLVRKSIVFDQDTPKVFYCPQEKPRKLDKLVVKARPIEKLCEFHGRSLPRGYQSDCYNDVDESEYACQEKKRIMKRIAKLEEARAEAEAPPTHRQAKHKKVKGKKSKHHRGY</sequence>
<protein>
    <submittedName>
        <fullName evidence="3">Uncharacterized protein</fullName>
    </submittedName>
</protein>
<keyword evidence="2" id="KW-0732">Signal</keyword>
<feature type="region of interest" description="Disordered" evidence="1">
    <location>
        <begin position="110"/>
        <end position="139"/>
    </location>
</feature>
<evidence type="ECO:0000313" key="4">
    <source>
        <dbReference type="Proteomes" id="UP000192247"/>
    </source>
</evidence>
<name>A0A1V9X5S6_9ACAR</name>
<keyword evidence="4" id="KW-1185">Reference proteome</keyword>
<reference evidence="3 4" key="1">
    <citation type="journal article" date="2017" name="Gigascience">
        <title>Draft genome of the honey bee ectoparasitic mite, Tropilaelaps mercedesae, is shaped by the parasitic life history.</title>
        <authorList>
            <person name="Dong X."/>
            <person name="Armstrong S.D."/>
            <person name="Xia D."/>
            <person name="Makepeace B.L."/>
            <person name="Darby A.C."/>
            <person name="Kadowaki T."/>
        </authorList>
    </citation>
    <scope>NUCLEOTIDE SEQUENCE [LARGE SCALE GENOMIC DNA]</scope>
    <source>
        <strain evidence="3">Wuxi-XJTLU</strain>
    </source>
</reference>
<evidence type="ECO:0000313" key="3">
    <source>
        <dbReference type="EMBL" id="OQR68935.1"/>
    </source>
</evidence>
<dbReference type="AlphaFoldDB" id="A0A1V9X5S6"/>
<accession>A0A1V9X5S6</accession>
<dbReference type="OrthoDB" id="10046704at2759"/>
<evidence type="ECO:0000256" key="1">
    <source>
        <dbReference type="SAM" id="MobiDB-lite"/>
    </source>
</evidence>
<evidence type="ECO:0000256" key="2">
    <source>
        <dbReference type="SAM" id="SignalP"/>
    </source>
</evidence>
<feature type="signal peptide" evidence="2">
    <location>
        <begin position="1"/>
        <end position="27"/>
    </location>
</feature>
<dbReference type="STRING" id="418985.A0A1V9X5S6"/>